<name>A0A512CVF9_9MICO</name>
<dbReference type="NCBIfam" id="NF010041">
    <property type="entry name" value="PRK13517.1-1"/>
    <property type="match status" value="1"/>
</dbReference>
<dbReference type="InterPro" id="IPR006336">
    <property type="entry name" value="GCS2"/>
</dbReference>
<protein>
    <recommendedName>
        <fullName evidence="5">Putative glutamate--cysteine ligase 2</fullName>
        <ecNumber evidence="5">6.3.2.2</ecNumber>
    </recommendedName>
    <alternativeName>
        <fullName evidence="5">Gamma-glutamylcysteine synthetase 2</fullName>
        <shortName evidence="5">GCS 2</shortName>
        <shortName evidence="5">Gamma-GCS 2</shortName>
    </alternativeName>
</protein>
<dbReference type="InterPro" id="IPR050141">
    <property type="entry name" value="GCL_type2/YbdK_subfam"/>
</dbReference>
<proteinExistence type="inferred from homology"/>
<dbReference type="PANTHER" id="PTHR36510:SF1">
    <property type="entry name" value="GLUTAMATE--CYSTEINE LIGASE 2-RELATED"/>
    <property type="match status" value="1"/>
</dbReference>
<keyword evidence="3 5" id="KW-0067">ATP-binding</keyword>
<dbReference type="SUPFAM" id="SSF55931">
    <property type="entry name" value="Glutamine synthetase/guanido kinase"/>
    <property type="match status" value="1"/>
</dbReference>
<evidence type="ECO:0000256" key="1">
    <source>
        <dbReference type="ARBA" id="ARBA00022598"/>
    </source>
</evidence>
<dbReference type="AlphaFoldDB" id="A0A512CVF9"/>
<gene>
    <name evidence="6" type="ORF">TAE01_00240</name>
</gene>
<dbReference type="GO" id="GO:0004357">
    <property type="term" value="F:glutamate-cysteine ligase activity"/>
    <property type="evidence" value="ECO:0007669"/>
    <property type="project" value="UniProtKB-EC"/>
</dbReference>
<evidence type="ECO:0000256" key="3">
    <source>
        <dbReference type="ARBA" id="ARBA00022840"/>
    </source>
</evidence>
<dbReference type="GO" id="GO:0005524">
    <property type="term" value="F:ATP binding"/>
    <property type="evidence" value="ECO:0007669"/>
    <property type="project" value="UniProtKB-KW"/>
</dbReference>
<dbReference type="RefSeq" id="WP_147062205.1">
    <property type="nucleotide sequence ID" value="NZ_BJYX01000001.1"/>
</dbReference>
<dbReference type="Pfam" id="PF04107">
    <property type="entry name" value="GCS2"/>
    <property type="match status" value="1"/>
</dbReference>
<organism evidence="6 7">
    <name type="scientific">Terrabacter aerolatus</name>
    <dbReference type="NCBI Taxonomy" id="422442"/>
    <lineage>
        <taxon>Bacteria</taxon>
        <taxon>Bacillati</taxon>
        <taxon>Actinomycetota</taxon>
        <taxon>Actinomycetes</taxon>
        <taxon>Micrococcales</taxon>
        <taxon>Intrasporangiaceae</taxon>
        <taxon>Terrabacter</taxon>
    </lineage>
</organism>
<dbReference type="GO" id="GO:0042398">
    <property type="term" value="P:modified amino acid biosynthetic process"/>
    <property type="evidence" value="ECO:0007669"/>
    <property type="project" value="InterPro"/>
</dbReference>
<dbReference type="NCBIfam" id="TIGR02050">
    <property type="entry name" value="gshA_cyan_rel"/>
    <property type="match status" value="1"/>
</dbReference>
<keyword evidence="7" id="KW-1185">Reference proteome</keyword>
<comment type="caution">
    <text evidence="6">The sequence shown here is derived from an EMBL/GenBank/DDBJ whole genome shotgun (WGS) entry which is preliminary data.</text>
</comment>
<dbReference type="PANTHER" id="PTHR36510">
    <property type="entry name" value="GLUTAMATE--CYSTEINE LIGASE 2-RELATED"/>
    <property type="match status" value="1"/>
</dbReference>
<reference evidence="6 7" key="1">
    <citation type="submission" date="2019-07" db="EMBL/GenBank/DDBJ databases">
        <title>Whole genome shotgun sequence of Terrabacter aerolatus NBRC 106305.</title>
        <authorList>
            <person name="Hosoyama A."/>
            <person name="Uohara A."/>
            <person name="Ohji S."/>
            <person name="Ichikawa N."/>
        </authorList>
    </citation>
    <scope>NUCLEOTIDE SEQUENCE [LARGE SCALE GENOMIC DNA]</scope>
    <source>
        <strain evidence="6 7">NBRC 106305</strain>
    </source>
</reference>
<evidence type="ECO:0000256" key="5">
    <source>
        <dbReference type="HAMAP-Rule" id="MF_01609"/>
    </source>
</evidence>
<comment type="similarity">
    <text evidence="5">Belongs to the glutamate--cysteine ligase type 2 family. YbdK subfamily.</text>
</comment>
<dbReference type="InterPro" id="IPR011793">
    <property type="entry name" value="YbdK"/>
</dbReference>
<dbReference type="OrthoDB" id="9803842at2"/>
<keyword evidence="2 5" id="KW-0547">Nucleotide-binding</keyword>
<accession>A0A512CVF9</accession>
<evidence type="ECO:0000256" key="4">
    <source>
        <dbReference type="ARBA" id="ARBA00048819"/>
    </source>
</evidence>
<dbReference type="EC" id="6.3.2.2" evidence="5"/>
<dbReference type="EMBL" id="BJYX01000001">
    <property type="protein sequence ID" value="GEO28214.1"/>
    <property type="molecule type" value="Genomic_DNA"/>
</dbReference>
<dbReference type="Gene3D" id="3.30.590.20">
    <property type="match status" value="1"/>
</dbReference>
<evidence type="ECO:0000313" key="7">
    <source>
        <dbReference type="Proteomes" id="UP000321534"/>
    </source>
</evidence>
<evidence type="ECO:0000256" key="2">
    <source>
        <dbReference type="ARBA" id="ARBA00022741"/>
    </source>
</evidence>
<dbReference type="Proteomes" id="UP000321534">
    <property type="component" value="Unassembled WGS sequence"/>
</dbReference>
<sequence length="398" mass="42457">MRTLGVEEEMLLVDARSGRPLPLAEQVLGRAAERACERGSRSHEGSAASAAPAAKAAQAGLVDAAGGCAHGALESEFQQQQIETHTAPAADLGALRSELSWWRGEAAASAVDCGAGLAALATSPLTAHPTVSRSPRYLWLEDRYGLTAREHLVCGCHVHVSVESDEEGVAVLDRIRVWLPVLLALSANSPFWDGQDTGFASYRAQVLARLPSWGPNDRFGSAAAYHRLVRDLVRSTVILDEGMAYFDARLARRYPTVEVRAADVCSTVEEAVVLAALCRALVETAGREWAAGLPAPEVSTRLLRLATWQAGHDGLEGHLLDWRTGRPRPCWSVLDTLLEHVGPALEAAGDLAAVRQGLDGVREEGNGAVRQRAVLARSGRLADVVADSVRTTAACRHG</sequence>
<dbReference type="InterPro" id="IPR014746">
    <property type="entry name" value="Gln_synth/guanido_kin_cat_dom"/>
</dbReference>
<evidence type="ECO:0000313" key="6">
    <source>
        <dbReference type="EMBL" id="GEO28214.1"/>
    </source>
</evidence>
<comment type="function">
    <text evidence="5">ATP-dependent carboxylate-amine ligase which exhibits weak glutamate--cysteine ligase activity.</text>
</comment>
<comment type="catalytic activity">
    <reaction evidence="4 5">
        <text>L-cysteine + L-glutamate + ATP = gamma-L-glutamyl-L-cysteine + ADP + phosphate + H(+)</text>
        <dbReference type="Rhea" id="RHEA:13285"/>
        <dbReference type="ChEBI" id="CHEBI:15378"/>
        <dbReference type="ChEBI" id="CHEBI:29985"/>
        <dbReference type="ChEBI" id="CHEBI:30616"/>
        <dbReference type="ChEBI" id="CHEBI:35235"/>
        <dbReference type="ChEBI" id="CHEBI:43474"/>
        <dbReference type="ChEBI" id="CHEBI:58173"/>
        <dbReference type="ChEBI" id="CHEBI:456216"/>
        <dbReference type="EC" id="6.3.2.2"/>
    </reaction>
</comment>
<keyword evidence="1 5" id="KW-0436">Ligase</keyword>
<dbReference type="HAMAP" id="MF_01609">
    <property type="entry name" value="Glu_cys_ligase_2"/>
    <property type="match status" value="1"/>
</dbReference>